<keyword evidence="1" id="KW-0812">Transmembrane</keyword>
<name>A0A1J1HKG4_9DIPT</name>
<keyword evidence="4" id="KW-1185">Reference proteome</keyword>
<feature type="transmembrane region" description="Helical" evidence="1">
    <location>
        <begin position="102"/>
        <end position="120"/>
    </location>
</feature>
<protein>
    <submittedName>
        <fullName evidence="3">CLUMA_CG002186, isoform A</fullName>
    </submittedName>
</protein>
<dbReference type="EMBL" id="CVRI01000007">
    <property type="protein sequence ID" value="CRK88419.1"/>
    <property type="molecule type" value="Genomic_DNA"/>
</dbReference>
<dbReference type="AlphaFoldDB" id="A0A1J1HKG4"/>
<evidence type="ECO:0000256" key="2">
    <source>
        <dbReference type="SAM" id="SignalP"/>
    </source>
</evidence>
<evidence type="ECO:0000313" key="4">
    <source>
        <dbReference type="Proteomes" id="UP000183832"/>
    </source>
</evidence>
<reference evidence="3 4" key="1">
    <citation type="submission" date="2015-04" db="EMBL/GenBank/DDBJ databases">
        <authorList>
            <person name="Syromyatnikov M.Y."/>
            <person name="Popov V.N."/>
        </authorList>
    </citation>
    <scope>NUCLEOTIDE SEQUENCE [LARGE SCALE GENOMIC DNA]</scope>
</reference>
<proteinExistence type="predicted"/>
<keyword evidence="1" id="KW-0472">Membrane</keyword>
<accession>A0A1J1HKG4</accession>
<gene>
    <name evidence="3" type="ORF">CLUMA_CG002186</name>
</gene>
<organism evidence="3 4">
    <name type="scientific">Clunio marinus</name>
    <dbReference type="NCBI Taxonomy" id="568069"/>
    <lineage>
        <taxon>Eukaryota</taxon>
        <taxon>Metazoa</taxon>
        <taxon>Ecdysozoa</taxon>
        <taxon>Arthropoda</taxon>
        <taxon>Hexapoda</taxon>
        <taxon>Insecta</taxon>
        <taxon>Pterygota</taxon>
        <taxon>Neoptera</taxon>
        <taxon>Endopterygota</taxon>
        <taxon>Diptera</taxon>
        <taxon>Nematocera</taxon>
        <taxon>Chironomoidea</taxon>
        <taxon>Chironomidae</taxon>
        <taxon>Clunio</taxon>
    </lineage>
</organism>
<evidence type="ECO:0000256" key="1">
    <source>
        <dbReference type="SAM" id="Phobius"/>
    </source>
</evidence>
<sequence>MRYSHFIIITFVLISITRCEEKKVEDVDKIIYQNIETILKTDYPNDSSKVDCLLGELKKQKTADKVYTEAMLLDKSNKELKEKIEPYVVEAEKICKQKNAGSIFHTSISMLILCAIAGFIRA</sequence>
<keyword evidence="1" id="KW-1133">Transmembrane helix</keyword>
<keyword evidence="2" id="KW-0732">Signal</keyword>
<evidence type="ECO:0000313" key="3">
    <source>
        <dbReference type="EMBL" id="CRK88419.1"/>
    </source>
</evidence>
<feature type="chain" id="PRO_5012181818" evidence="2">
    <location>
        <begin position="20"/>
        <end position="122"/>
    </location>
</feature>
<dbReference type="Proteomes" id="UP000183832">
    <property type="component" value="Unassembled WGS sequence"/>
</dbReference>
<feature type="signal peptide" evidence="2">
    <location>
        <begin position="1"/>
        <end position="19"/>
    </location>
</feature>